<feature type="transmembrane region" description="Helical" evidence="4">
    <location>
        <begin position="1979"/>
        <end position="2003"/>
    </location>
</feature>
<dbReference type="SUPFAM" id="SSF50978">
    <property type="entry name" value="WD40 repeat-like"/>
    <property type="match status" value="1"/>
</dbReference>
<feature type="transmembrane region" description="Helical" evidence="4">
    <location>
        <begin position="1280"/>
        <end position="1303"/>
    </location>
</feature>
<evidence type="ECO:0000313" key="5">
    <source>
        <dbReference type="EMBL" id="OQS05053.1"/>
    </source>
</evidence>
<dbReference type="PANTHER" id="PTHR44019">
    <property type="entry name" value="WD REPEAT-CONTAINING PROTEIN 55"/>
    <property type="match status" value="1"/>
</dbReference>
<feature type="transmembrane region" description="Helical" evidence="4">
    <location>
        <begin position="1110"/>
        <end position="1132"/>
    </location>
</feature>
<dbReference type="InterPro" id="IPR015943">
    <property type="entry name" value="WD40/YVTN_repeat-like_dom_sf"/>
</dbReference>
<evidence type="ECO:0000256" key="3">
    <source>
        <dbReference type="PROSITE-ProRule" id="PRU00221"/>
    </source>
</evidence>
<sequence>IMDPSLQRTFRGHKSGISSLSYGPRLQLVSGAMDCSVMVWNVKPSARAFRFLGHKGPVFDVKWAPSGDVIASGSQDRTVRLWTPSVKGESHVIKGHVGGVRSVDFSYDSTELLTASDDKSIKMWSLPTRRFVCSWNGHSNWVRSARFSPDARLLVSGSDDKTVKLWDKVTRNCISTFYDHSGIINAVRFHPDGTTIGACSFDNTINLWDVRSQKLIQHYPAHEANVTSLDFHPNGHYCLSTSVDGTIKLWDIREGHLLYTMHGHTGAVNCATFSMDGKLTASGAVDALVMVWETDLDKCLHANETNYPAALPKAQILKHVPAVESTPVAPVAHVSAVIPGVTKASPRESAFQNPSLTHNNLIHSSVSHTSTPQRIPLQNDKHDLYNPAAIRYDPVPNNNYQEDVKSNISEKKEPEQRLPDNLASTFDHIVGQLEIITRTLSILEERLCHAEDRIADVARVQTQMLRQGSYRLASPVCNNSSSTHIIVHSQGQQLRRIVQPFGFVYVVASVLLSFVTQSVFGWYMENNLLWPTFIAFGMQSGLVALYNQQLAITKGNQPLDILNPYLVLPEDYTIKIQPVPLSVYTSYPRLVLYSEILDFENAIQGLRELESDEVTFLITQYCWVDFNQKWELAHTRKRQERCKTLYNANSAVYLEAVLRNVNFNQWMELYRGFFTPLIAAPISATEEGQEWITYIGSHTWLSINQEIALWSKYCTYFESAWMNMRQLGLKETIAIENALGVVAYIHLKAITPVNRYSVWTSNTMFGAFENDVGNFYLGVNSSLVLNSPTFFGYTIPDAVEMYNLPYPLNLINSVLHNELGPLGSIDLRLLPLPTSLLNYASLVQQWIAEACQTHEDIIKNLQSLGTIELHPTPTQWQRQGLMFFGGNPMCSFGTPYAFIQESFSFDDTCMVQRQYAIEFNPASVIFALLMVGNSTDLCTEYNLPEVEILLCIDYIVQVMPSLKLFQPLLSNLKGEMMSNVESLQIKVLQIVSDNGNTSLESQYLIESNSSWSCFGWINVYEWALGEREAVRFEGDITTFHLLSSLSKPDIQYANPLDVGQTLATYLYNVCFYLSSGLAMALIVISIIVIRYKTLASPHWFVFNRIASTTWVGRPIIFVRSLAAIFCLSTASISLKSIPTGGSSFVQAPRSIIVSSLLSGDALWLSYFLAEVLFHITGYRTQKFVKFTSAAACFFSVFVDMVWPPQIHATIGRSCTSIKLDQQLICQSGYIQIGHLSRVYLHVGAHLVLVVFGTFVAKVIYKESPQTLLSSVLLHGAVPTYMSTNGLIVSLDQISAAMCGLLVFQWRDRTYVLDMILWRLFEGKSLGIKESIQKGLFAFPPTTVYKHSTFLSFGTRSDESSQRSIPERKGTISQIIKVSMQHRFARATTTIAGLIYVGLSLLANGTYMTTASQRTLANDFYWGYFNSTGGHTFVANLFNQQLLTSSNLSFSLDNPEFGDVRQFYNTTTTTIQIPETIAKRQLFAGRNIMDNVILDLRSLDPCKLPLVFTQYCWLDFARNWELASTPKRQKRCIKSEVHNGAVHLEAFLRNINDWDLWETCWGTSFKFGFLYDINQTSQGQSWWETTKAAYHTSISEEVAYWSKSDISKFTLQWQNYKTLGLTDKFILRNIMNFDYELTLSKLDNSFHWNQQTSLRMYWSFASDLWAISSNLTFICGLSLIRGSQRYAFSNRTCQDLLFQNLTLVNPLSEGFYSVQSLLGPFGNIDMKFVPCPDSLLLWYQSMQSSLMNLTSSDLSSQTAFMKLPQKQYIGQFPAELNLTSIGFEGGNIFCGNDQANNPFFVTIIAASPLFRAYSSSNACHQLVFEFFRPDTFLVLFAMTGFSSTRSLAALELFCTWDYSPGDNCMEVYTQTVAFLQMYASSFSQLSRIAAQAEVDSRSLDIQFIQFIINGTTRSLYHVNILDDKHDISWIYFGWCFLYAWAAGTREVVSFEGDNGNVKAISGPLSIISFQPNSAEIRADLAWVFALAVQYITFVFIVLAAFIAIHSLARLKKIEGKNLFQMNRTIGLVWIGRPFLFLRGLTATVLLHTSSLNLVQNGYATLFQSPRLEWYNLILVSGEVNWLVYILNDVGSILTKDYTGIYANISAMAAWLSMLLWLYISPSSHRAYLTRSCTSVNLDEHLVCTSGVLELGQFSRLPITSAVCLISSVVCFAGAYFFNRGFKVNTPSSILLSAPAKYMLTTKGWSYNNTLYLDKTTVLMAGLISFEWTKTIYILDIKKWRLFVVERQQISSTAPDRFKYAVPMLE</sequence>
<feature type="transmembrane region" description="Helical" evidence="4">
    <location>
        <begin position="1383"/>
        <end position="1402"/>
    </location>
</feature>
<feature type="non-terminal residue" evidence="5">
    <location>
        <position position="1"/>
    </location>
</feature>
<dbReference type="InterPro" id="IPR001680">
    <property type="entry name" value="WD40_rpt"/>
</dbReference>
<dbReference type="PROSITE" id="PS00678">
    <property type="entry name" value="WD_REPEATS_1"/>
    <property type="match status" value="3"/>
</dbReference>
<evidence type="ECO:0000256" key="4">
    <source>
        <dbReference type="SAM" id="Phobius"/>
    </source>
</evidence>
<keyword evidence="1 3" id="KW-0853">WD repeat</keyword>
<feature type="repeat" description="WD" evidence="3">
    <location>
        <begin position="177"/>
        <end position="218"/>
    </location>
</feature>
<keyword evidence="4" id="KW-0472">Membrane</keyword>
<dbReference type="InterPro" id="IPR050505">
    <property type="entry name" value="WDR55/POC1"/>
</dbReference>
<dbReference type="Pfam" id="PF00400">
    <property type="entry name" value="WD40"/>
    <property type="match status" value="7"/>
</dbReference>
<dbReference type="PROSITE" id="PS50082">
    <property type="entry name" value="WD_REPEATS_2"/>
    <property type="match status" value="7"/>
</dbReference>
<feature type="transmembrane region" description="Helical" evidence="4">
    <location>
        <begin position="1152"/>
        <end position="1173"/>
    </location>
</feature>
<feature type="repeat" description="WD" evidence="3">
    <location>
        <begin position="219"/>
        <end position="260"/>
    </location>
</feature>
<dbReference type="InterPro" id="IPR036322">
    <property type="entry name" value="WD40_repeat_dom_sf"/>
</dbReference>
<feature type="repeat" description="WD" evidence="3">
    <location>
        <begin position="10"/>
        <end position="50"/>
    </location>
</feature>
<keyword evidence="6" id="KW-1185">Reference proteome</keyword>
<feature type="repeat" description="WD" evidence="3">
    <location>
        <begin position="51"/>
        <end position="82"/>
    </location>
</feature>
<evidence type="ECO:0000313" key="6">
    <source>
        <dbReference type="Proteomes" id="UP000243217"/>
    </source>
</evidence>
<dbReference type="EMBL" id="JNBS01000513">
    <property type="protein sequence ID" value="OQS05053.1"/>
    <property type="molecule type" value="Genomic_DNA"/>
</dbReference>
<gene>
    <name evidence="5" type="ORF">THRCLA_12209</name>
</gene>
<feature type="transmembrane region" description="Helical" evidence="4">
    <location>
        <begin position="1238"/>
        <end position="1260"/>
    </location>
</feature>
<feature type="repeat" description="WD" evidence="3">
    <location>
        <begin position="261"/>
        <end position="302"/>
    </location>
</feature>
<feature type="transmembrane region" description="Helical" evidence="4">
    <location>
        <begin position="2024"/>
        <end position="2048"/>
    </location>
</feature>
<dbReference type="Proteomes" id="UP000243217">
    <property type="component" value="Unassembled WGS sequence"/>
</dbReference>
<dbReference type="OrthoDB" id="64754at2759"/>
<feature type="transmembrane region" description="Helical" evidence="4">
    <location>
        <begin position="2157"/>
        <end position="2176"/>
    </location>
</feature>
<evidence type="ECO:0000256" key="2">
    <source>
        <dbReference type="ARBA" id="ARBA00022737"/>
    </source>
</evidence>
<evidence type="ECO:0000256" key="1">
    <source>
        <dbReference type="ARBA" id="ARBA00022574"/>
    </source>
</evidence>
<feature type="transmembrane region" description="Helical" evidence="4">
    <location>
        <begin position="2068"/>
        <end position="2086"/>
    </location>
</feature>
<protein>
    <submittedName>
        <fullName evidence="5">WD domain-containing protein</fullName>
    </submittedName>
</protein>
<dbReference type="PROSITE" id="PS50294">
    <property type="entry name" value="WD_REPEATS_REGION"/>
    <property type="match status" value="7"/>
</dbReference>
<feature type="transmembrane region" description="Helical" evidence="4">
    <location>
        <begin position="2098"/>
        <end position="2118"/>
    </location>
</feature>
<name>A0A1W0A442_9STRA</name>
<organism evidence="5 6">
    <name type="scientific">Thraustotheca clavata</name>
    <dbReference type="NCBI Taxonomy" id="74557"/>
    <lineage>
        <taxon>Eukaryota</taxon>
        <taxon>Sar</taxon>
        <taxon>Stramenopiles</taxon>
        <taxon>Oomycota</taxon>
        <taxon>Saprolegniomycetes</taxon>
        <taxon>Saprolegniales</taxon>
        <taxon>Achlyaceae</taxon>
        <taxon>Thraustotheca</taxon>
    </lineage>
</organism>
<accession>A0A1W0A442</accession>
<keyword evidence="4" id="KW-0812">Transmembrane</keyword>
<dbReference type="PRINTS" id="PR00320">
    <property type="entry name" value="GPROTEINBRPT"/>
</dbReference>
<dbReference type="PANTHER" id="PTHR44019:SF8">
    <property type="entry name" value="POC1 CENTRIOLAR PROTEIN HOMOLOG"/>
    <property type="match status" value="1"/>
</dbReference>
<reference evidence="5 6" key="1">
    <citation type="journal article" date="2014" name="Genome Biol. Evol.">
        <title>The secreted proteins of Achlya hypogyna and Thraustotheca clavata identify the ancestral oomycete secretome and reveal gene acquisitions by horizontal gene transfer.</title>
        <authorList>
            <person name="Misner I."/>
            <person name="Blouin N."/>
            <person name="Leonard G."/>
            <person name="Richards T.A."/>
            <person name="Lane C.E."/>
        </authorList>
    </citation>
    <scope>NUCLEOTIDE SEQUENCE [LARGE SCALE GENOMIC DNA]</scope>
    <source>
        <strain evidence="5 6">ATCC 34112</strain>
    </source>
</reference>
<dbReference type="InterPro" id="IPR020472">
    <property type="entry name" value="WD40_PAC1"/>
</dbReference>
<feature type="repeat" description="WD" evidence="3">
    <location>
        <begin position="93"/>
        <end position="134"/>
    </location>
</feature>
<dbReference type="CDD" id="cd00200">
    <property type="entry name" value="WD40"/>
    <property type="match status" value="1"/>
</dbReference>
<feature type="transmembrane region" description="Helical" evidence="4">
    <location>
        <begin position="1065"/>
        <end position="1089"/>
    </location>
</feature>
<dbReference type="STRING" id="74557.A0A1W0A442"/>
<dbReference type="SMART" id="SM00320">
    <property type="entry name" value="WD40"/>
    <property type="match status" value="7"/>
</dbReference>
<comment type="caution">
    <text evidence="5">The sequence shown here is derived from an EMBL/GenBank/DDBJ whole genome shotgun (WGS) entry which is preliminary data.</text>
</comment>
<feature type="repeat" description="WD" evidence="3">
    <location>
        <begin position="135"/>
        <end position="176"/>
    </location>
</feature>
<dbReference type="InterPro" id="IPR019775">
    <property type="entry name" value="WD40_repeat_CS"/>
</dbReference>
<proteinExistence type="predicted"/>
<keyword evidence="2" id="KW-0677">Repeat</keyword>
<dbReference type="Gene3D" id="2.130.10.10">
    <property type="entry name" value="YVTN repeat-like/Quinoprotein amine dehydrogenase"/>
    <property type="match status" value="3"/>
</dbReference>
<keyword evidence="4" id="KW-1133">Transmembrane helix</keyword>